<dbReference type="Gene3D" id="3.40.50.300">
    <property type="entry name" value="P-loop containing nucleotide triphosphate hydrolases"/>
    <property type="match status" value="1"/>
</dbReference>
<evidence type="ECO:0000313" key="2">
    <source>
        <dbReference type="Proteomes" id="UP001595847"/>
    </source>
</evidence>
<dbReference type="EMBL" id="JBHSBH010000028">
    <property type="protein sequence ID" value="MFC4000048.1"/>
    <property type="molecule type" value="Genomic_DNA"/>
</dbReference>
<name>A0ABV8FY81_9ACTN</name>
<organism evidence="1 2">
    <name type="scientific">Nocardiopsis sediminis</name>
    <dbReference type="NCBI Taxonomy" id="1778267"/>
    <lineage>
        <taxon>Bacteria</taxon>
        <taxon>Bacillati</taxon>
        <taxon>Actinomycetota</taxon>
        <taxon>Actinomycetes</taxon>
        <taxon>Streptosporangiales</taxon>
        <taxon>Nocardiopsidaceae</taxon>
        <taxon>Nocardiopsis</taxon>
    </lineage>
</organism>
<proteinExistence type="predicted"/>
<comment type="caution">
    <text evidence="1">The sequence shown here is derived from an EMBL/GenBank/DDBJ whole genome shotgun (WGS) entry which is preliminary data.</text>
</comment>
<reference evidence="2" key="1">
    <citation type="journal article" date="2019" name="Int. J. Syst. Evol. Microbiol.">
        <title>The Global Catalogue of Microorganisms (GCM) 10K type strain sequencing project: providing services to taxonomists for standard genome sequencing and annotation.</title>
        <authorList>
            <consortium name="The Broad Institute Genomics Platform"/>
            <consortium name="The Broad Institute Genome Sequencing Center for Infectious Disease"/>
            <person name="Wu L."/>
            <person name="Ma J."/>
        </authorList>
    </citation>
    <scope>NUCLEOTIDE SEQUENCE [LARGE SCALE GENOMIC DNA]</scope>
    <source>
        <strain evidence="2">TBRC 1826</strain>
    </source>
</reference>
<gene>
    <name evidence="1" type="ORF">ACFOVU_29320</name>
</gene>
<dbReference type="RefSeq" id="WP_378538751.1">
    <property type="nucleotide sequence ID" value="NZ_JBHSBH010000028.1"/>
</dbReference>
<dbReference type="Pfam" id="PF13189">
    <property type="entry name" value="Cytidylate_kin2"/>
    <property type="match status" value="1"/>
</dbReference>
<keyword evidence="2" id="KW-1185">Reference proteome</keyword>
<dbReference type="InterPro" id="IPR027417">
    <property type="entry name" value="P-loop_NTPase"/>
</dbReference>
<evidence type="ECO:0000313" key="1">
    <source>
        <dbReference type="EMBL" id="MFC4000048.1"/>
    </source>
</evidence>
<sequence length="240" mass="25602">MRHVVTVSATYGAGGSIVGPAVAERLGVPFLDRAIPGAVAKRIGCTLEDALEHDDRAPIGFERLLASAARMPTVSLGGIDTTFIGATDSDGRLLYDQEFVDRTEHVIGEVAATGGVILGRAAAVVLASAPNALHVRLDGARERRLAQACGLREAGRGEALATGAEETAPAVWHPPTMRELDDNDRARRSYVRRFYRTDPDAPKLYHLVLDSTVIPLATCVDIIERLARERAQAATESGQA</sequence>
<dbReference type="Proteomes" id="UP001595847">
    <property type="component" value="Unassembled WGS sequence"/>
</dbReference>
<accession>A0ABV8FY81</accession>
<protein>
    <submittedName>
        <fullName evidence="1">AAA family ATPase</fullName>
    </submittedName>
</protein>